<keyword evidence="2 5" id="KW-0812">Transmembrane</keyword>
<accession>A0A9P5NS14</accession>
<keyword evidence="4 5" id="KW-0472">Membrane</keyword>
<evidence type="ECO:0000313" key="7">
    <source>
        <dbReference type="Proteomes" id="UP000724874"/>
    </source>
</evidence>
<keyword evidence="3 5" id="KW-1133">Transmembrane helix</keyword>
<dbReference type="GO" id="GO:0005886">
    <property type="term" value="C:plasma membrane"/>
    <property type="evidence" value="ECO:0007669"/>
    <property type="project" value="InterPro"/>
</dbReference>
<dbReference type="InterPro" id="IPR009571">
    <property type="entry name" value="SUR7/Rim9-like_fungi"/>
</dbReference>
<name>A0A9P5NS14_GYMJU</name>
<dbReference type="Pfam" id="PF06687">
    <property type="entry name" value="SUR7"/>
    <property type="match status" value="1"/>
</dbReference>
<dbReference type="OrthoDB" id="2354757at2759"/>
<dbReference type="GO" id="GO:0035838">
    <property type="term" value="C:growing cell tip"/>
    <property type="evidence" value="ECO:0007669"/>
    <property type="project" value="TreeGrafter"/>
</dbReference>
<comment type="caution">
    <text evidence="6">The sequence shown here is derived from an EMBL/GenBank/DDBJ whole genome shotgun (WGS) entry which is preliminary data.</text>
</comment>
<dbReference type="InterPro" id="IPR051380">
    <property type="entry name" value="pH-response_reg_palI/RIM9"/>
</dbReference>
<evidence type="ECO:0000256" key="2">
    <source>
        <dbReference type="ARBA" id="ARBA00022692"/>
    </source>
</evidence>
<comment type="subcellular location">
    <subcellularLocation>
        <location evidence="1">Membrane</location>
        <topology evidence="1">Multi-pass membrane protein</topology>
    </subcellularLocation>
</comment>
<evidence type="ECO:0000256" key="1">
    <source>
        <dbReference type="ARBA" id="ARBA00004141"/>
    </source>
</evidence>
<feature type="transmembrane region" description="Helical" evidence="5">
    <location>
        <begin position="166"/>
        <end position="188"/>
    </location>
</feature>
<dbReference type="GO" id="GO:0032153">
    <property type="term" value="C:cell division site"/>
    <property type="evidence" value="ECO:0007669"/>
    <property type="project" value="TreeGrafter"/>
</dbReference>
<dbReference type="Proteomes" id="UP000724874">
    <property type="component" value="Unassembled WGS sequence"/>
</dbReference>
<dbReference type="AlphaFoldDB" id="A0A9P5NS14"/>
<evidence type="ECO:0008006" key="8">
    <source>
        <dbReference type="Google" id="ProtNLM"/>
    </source>
</evidence>
<proteinExistence type="predicted"/>
<organism evidence="6 7">
    <name type="scientific">Gymnopilus junonius</name>
    <name type="common">Spectacular rustgill mushroom</name>
    <name type="synonym">Gymnopilus spectabilis subsp. junonius</name>
    <dbReference type="NCBI Taxonomy" id="109634"/>
    <lineage>
        <taxon>Eukaryota</taxon>
        <taxon>Fungi</taxon>
        <taxon>Dikarya</taxon>
        <taxon>Basidiomycota</taxon>
        <taxon>Agaricomycotina</taxon>
        <taxon>Agaricomycetes</taxon>
        <taxon>Agaricomycetidae</taxon>
        <taxon>Agaricales</taxon>
        <taxon>Agaricineae</taxon>
        <taxon>Hymenogastraceae</taxon>
        <taxon>Gymnopilus</taxon>
    </lineage>
</organism>
<dbReference type="EMBL" id="JADNYJ010000038">
    <property type="protein sequence ID" value="KAF8902043.1"/>
    <property type="molecule type" value="Genomic_DNA"/>
</dbReference>
<gene>
    <name evidence="6" type="ORF">CPB84DRAFT_1814993</name>
</gene>
<protein>
    <recommendedName>
        <fullName evidence="8">Pali-domain-containing protein</fullName>
    </recommendedName>
</protein>
<keyword evidence="7" id="KW-1185">Reference proteome</keyword>
<reference evidence="6" key="1">
    <citation type="submission" date="2020-11" db="EMBL/GenBank/DDBJ databases">
        <authorList>
            <consortium name="DOE Joint Genome Institute"/>
            <person name="Ahrendt S."/>
            <person name="Riley R."/>
            <person name="Andreopoulos W."/>
            <person name="LaButti K."/>
            <person name="Pangilinan J."/>
            <person name="Ruiz-duenas F.J."/>
            <person name="Barrasa J.M."/>
            <person name="Sanchez-Garcia M."/>
            <person name="Camarero S."/>
            <person name="Miyauchi S."/>
            <person name="Serrano A."/>
            <person name="Linde D."/>
            <person name="Babiker R."/>
            <person name="Drula E."/>
            <person name="Ayuso-Fernandez I."/>
            <person name="Pacheco R."/>
            <person name="Padilla G."/>
            <person name="Ferreira P."/>
            <person name="Barriuso J."/>
            <person name="Kellner H."/>
            <person name="Castanera R."/>
            <person name="Alfaro M."/>
            <person name="Ramirez L."/>
            <person name="Pisabarro A.G."/>
            <person name="Kuo A."/>
            <person name="Tritt A."/>
            <person name="Lipzen A."/>
            <person name="He G."/>
            <person name="Yan M."/>
            <person name="Ng V."/>
            <person name="Cullen D."/>
            <person name="Martin F."/>
            <person name="Rosso M.-N."/>
            <person name="Henrissat B."/>
            <person name="Hibbett D."/>
            <person name="Martinez A.T."/>
            <person name="Grigoriev I.V."/>
        </authorList>
    </citation>
    <scope>NUCLEOTIDE SEQUENCE</scope>
    <source>
        <strain evidence="6">AH 44721</strain>
    </source>
</reference>
<dbReference type="PANTHER" id="PTHR28013">
    <property type="entry name" value="PROTEIN DCV1-RELATED"/>
    <property type="match status" value="1"/>
</dbReference>
<evidence type="ECO:0000256" key="3">
    <source>
        <dbReference type="ARBA" id="ARBA00022989"/>
    </source>
</evidence>
<feature type="transmembrane region" description="Helical" evidence="5">
    <location>
        <begin position="118"/>
        <end position="146"/>
    </location>
</feature>
<evidence type="ECO:0000256" key="4">
    <source>
        <dbReference type="ARBA" id="ARBA00023136"/>
    </source>
</evidence>
<evidence type="ECO:0000256" key="5">
    <source>
        <dbReference type="SAM" id="Phobius"/>
    </source>
</evidence>
<dbReference type="PANTHER" id="PTHR28013:SF3">
    <property type="entry name" value="PROTEIN DCV1-RELATED"/>
    <property type="match status" value="1"/>
</dbReference>
<sequence length="202" mass="21815">MFTIALVPVLLFIAFLLLLLVSLSVPIIRTVYLFKLSANATSSLLRGGVTGTVKFGLWGYCTSAVDVSHATEVQNLISRTTTAALVLHPIACGLTFLTLLTSLFILRRGSNGTSRSPSLLTVVLGNLAAFFTTLVFLIDLIFVAVARKHVHNATHGELDLVWGNSVWMTLGATLSLWFSMIGACYGVFACGRRSFGRKTPAY</sequence>
<feature type="transmembrane region" description="Helical" evidence="5">
    <location>
        <begin position="85"/>
        <end position="106"/>
    </location>
</feature>
<evidence type="ECO:0000313" key="6">
    <source>
        <dbReference type="EMBL" id="KAF8902043.1"/>
    </source>
</evidence>